<proteinExistence type="predicted"/>
<sequence>MRILVMAAVFIFFSAFGAYPAMAYIDPGTGSVIFGAIGYMIAAGAAFIAIAIKPVKMLYNRVFKKNKIDSEVEAEIEEKALKDKTEI</sequence>
<keyword evidence="1" id="KW-0812">Transmembrane</keyword>
<keyword evidence="2" id="KW-0732">Signal</keyword>
<dbReference type="EMBL" id="JAFGIX010000090">
    <property type="protein sequence ID" value="MBN1574839.1"/>
    <property type="molecule type" value="Genomic_DNA"/>
</dbReference>
<accession>A0A9D8KHU5</accession>
<evidence type="ECO:0000313" key="4">
    <source>
        <dbReference type="Proteomes" id="UP000809273"/>
    </source>
</evidence>
<comment type="caution">
    <text evidence="3">The sequence shown here is derived from an EMBL/GenBank/DDBJ whole genome shotgun (WGS) entry which is preliminary data.</text>
</comment>
<evidence type="ECO:0000256" key="1">
    <source>
        <dbReference type="SAM" id="Phobius"/>
    </source>
</evidence>
<keyword evidence="1" id="KW-0472">Membrane</keyword>
<feature type="signal peptide" evidence="2">
    <location>
        <begin position="1"/>
        <end position="23"/>
    </location>
</feature>
<gene>
    <name evidence="3" type="ORF">JW984_16710</name>
</gene>
<feature type="chain" id="PRO_5038737656" evidence="2">
    <location>
        <begin position="24"/>
        <end position="87"/>
    </location>
</feature>
<dbReference type="Proteomes" id="UP000809273">
    <property type="component" value="Unassembled WGS sequence"/>
</dbReference>
<reference evidence="3" key="2">
    <citation type="submission" date="2021-01" db="EMBL/GenBank/DDBJ databases">
        <authorList>
            <person name="Hahn C.R."/>
            <person name="Youssef N.H."/>
            <person name="Elshahed M."/>
        </authorList>
    </citation>
    <scope>NUCLEOTIDE SEQUENCE</scope>
    <source>
        <strain evidence="3">Zod_Metabat.24</strain>
    </source>
</reference>
<dbReference type="AlphaFoldDB" id="A0A9D8KHU5"/>
<evidence type="ECO:0000256" key="2">
    <source>
        <dbReference type="SAM" id="SignalP"/>
    </source>
</evidence>
<keyword evidence="1" id="KW-1133">Transmembrane helix</keyword>
<organism evidence="3 4">
    <name type="scientific">Candidatus Zymogenus saltonus</name>
    <dbReference type="NCBI Taxonomy" id="2844893"/>
    <lineage>
        <taxon>Bacteria</taxon>
        <taxon>Deltaproteobacteria</taxon>
        <taxon>Candidatus Zymogenia</taxon>
        <taxon>Candidatus Zymogeniales</taxon>
        <taxon>Candidatus Zymogenaceae</taxon>
        <taxon>Candidatus Zymogenus</taxon>
    </lineage>
</organism>
<protein>
    <submittedName>
        <fullName evidence="3">Uncharacterized protein</fullName>
    </submittedName>
</protein>
<feature type="transmembrane region" description="Helical" evidence="1">
    <location>
        <begin position="33"/>
        <end position="52"/>
    </location>
</feature>
<reference evidence="3" key="1">
    <citation type="journal article" date="2021" name="Environ. Microbiol.">
        <title>Genomic characterization of three novel Desulfobacterota classes expand the metabolic and phylogenetic diversity of the phylum.</title>
        <authorList>
            <person name="Murphy C.L."/>
            <person name="Biggerstaff J."/>
            <person name="Eichhorn A."/>
            <person name="Ewing E."/>
            <person name="Shahan R."/>
            <person name="Soriano D."/>
            <person name="Stewart S."/>
            <person name="VanMol K."/>
            <person name="Walker R."/>
            <person name="Walters P."/>
            <person name="Elshahed M.S."/>
            <person name="Youssef N.H."/>
        </authorList>
    </citation>
    <scope>NUCLEOTIDE SEQUENCE</scope>
    <source>
        <strain evidence="3">Zod_Metabat.24</strain>
    </source>
</reference>
<name>A0A9D8KHU5_9DELT</name>
<evidence type="ECO:0000313" key="3">
    <source>
        <dbReference type="EMBL" id="MBN1574839.1"/>
    </source>
</evidence>